<gene>
    <name evidence="1" type="ORF">AZI86_18305</name>
</gene>
<dbReference type="AlphaFoldDB" id="A0A150WFS2"/>
<accession>A0A150WFS2</accession>
<dbReference type="EMBL" id="LUKE01000006">
    <property type="protein sequence ID" value="KYG61651.1"/>
    <property type="molecule type" value="Genomic_DNA"/>
</dbReference>
<comment type="caution">
    <text evidence="1">The sequence shown here is derived from an EMBL/GenBank/DDBJ whole genome shotgun (WGS) entry which is preliminary data.</text>
</comment>
<name>A0A150WFS2_BDEBC</name>
<dbReference type="Proteomes" id="UP000075320">
    <property type="component" value="Unassembled WGS sequence"/>
</dbReference>
<dbReference type="RefSeq" id="WP_061836733.1">
    <property type="nucleotide sequence ID" value="NZ_LUKE01000006.1"/>
</dbReference>
<reference evidence="1 2" key="1">
    <citation type="submission" date="2016-03" db="EMBL/GenBank/DDBJ databases">
        <authorList>
            <person name="Ploux O."/>
        </authorList>
    </citation>
    <scope>NUCLEOTIDE SEQUENCE [LARGE SCALE GENOMIC DNA]</scope>
    <source>
        <strain evidence="1 2">R0</strain>
    </source>
</reference>
<sequence length="288" mass="31419">MAVAAPSQGVAAACCGGGFAAPALIVGDDKAQFTSSFGFTDVVVDNVDTQGQWRARDEHQKVQTLRVEAATLIADRWQMGLALPIIQRTYAGESSSGVGDVATTLGYEYLPDWDYNPYRPKGLGYLQITLPTGKSRAESENGMDSRGQGFWAAGVGTLLTKSWLRWDGFVSFEAHRSFEKEFENSHMKGKLKPGYGSTFGGGWGYNTAAWRFGGSVLWSYEDAVMIEPAGYSDGSVERYATASLSASYIPNDEWTGTMTYVDQTVFGEPINTSLGRGVTLQMQRRWGR</sequence>
<organism evidence="1 2">
    <name type="scientific">Bdellovibrio bacteriovorus</name>
    <dbReference type="NCBI Taxonomy" id="959"/>
    <lineage>
        <taxon>Bacteria</taxon>
        <taxon>Pseudomonadati</taxon>
        <taxon>Bdellovibrionota</taxon>
        <taxon>Bdellovibrionia</taxon>
        <taxon>Bdellovibrionales</taxon>
        <taxon>Pseudobdellovibrionaceae</taxon>
        <taxon>Bdellovibrio</taxon>
    </lineage>
</organism>
<proteinExistence type="predicted"/>
<evidence type="ECO:0000313" key="1">
    <source>
        <dbReference type="EMBL" id="KYG61651.1"/>
    </source>
</evidence>
<protein>
    <submittedName>
        <fullName evidence="1">Uncharacterized protein</fullName>
    </submittedName>
</protein>
<dbReference type="OrthoDB" id="5291637at2"/>
<keyword evidence="2" id="KW-1185">Reference proteome</keyword>
<evidence type="ECO:0000313" key="2">
    <source>
        <dbReference type="Proteomes" id="UP000075320"/>
    </source>
</evidence>